<dbReference type="PANTHER" id="PTHR35828">
    <property type="entry name" value="OS08G0203800 PROTEIN-RELATED"/>
    <property type="match status" value="1"/>
</dbReference>
<dbReference type="Proteomes" id="UP001231189">
    <property type="component" value="Unassembled WGS sequence"/>
</dbReference>
<dbReference type="InterPro" id="IPR036047">
    <property type="entry name" value="F-box-like_dom_sf"/>
</dbReference>
<organism evidence="2 3">
    <name type="scientific">Lolium multiflorum</name>
    <name type="common">Italian ryegrass</name>
    <name type="synonym">Lolium perenne subsp. multiflorum</name>
    <dbReference type="NCBI Taxonomy" id="4521"/>
    <lineage>
        <taxon>Eukaryota</taxon>
        <taxon>Viridiplantae</taxon>
        <taxon>Streptophyta</taxon>
        <taxon>Embryophyta</taxon>
        <taxon>Tracheophyta</taxon>
        <taxon>Spermatophyta</taxon>
        <taxon>Magnoliopsida</taxon>
        <taxon>Liliopsida</taxon>
        <taxon>Poales</taxon>
        <taxon>Poaceae</taxon>
        <taxon>BOP clade</taxon>
        <taxon>Pooideae</taxon>
        <taxon>Poodae</taxon>
        <taxon>Poeae</taxon>
        <taxon>Poeae Chloroplast Group 2 (Poeae type)</taxon>
        <taxon>Loliodinae</taxon>
        <taxon>Loliinae</taxon>
        <taxon>Lolium</taxon>
    </lineage>
</organism>
<dbReference type="PANTHER" id="PTHR35828:SF44">
    <property type="entry name" value="F-BOX DOMAIN-CONTAINING PROTEIN"/>
    <property type="match status" value="1"/>
</dbReference>
<dbReference type="SMART" id="SM00256">
    <property type="entry name" value="FBOX"/>
    <property type="match status" value="1"/>
</dbReference>
<sequence length="378" mass="41975">MEDAAAMAVSLPDDVVLEILLRLKDVPPALFRCAMACKHWRGLVGDLSFLRRCWPENTFVGFIPKERLDEKGTKELVPVPGSALGRGLRALSSFVPALPAGAVPIVSRHGLLLVRLDSDPVDVVQFAVCNLHVGTCHVLPPLSSRCIFNYDIEFNCYVVLSAADCLSGHHDDDKLLPLPPPSRNHSSSFKVVIIGYNTHDLAYQLHTLSSHETSWSVRTDCFERTALDCPAVGIFSDHVVVSRGTAHWVFGNWLDECFYVVNLNTQTEDVSTTKLPSDPSPLSSARSQQCLVLVDGEPPWLLRMKKTQKRQLCLLGEKCGTLLISDSHECVYTADLETGTMERVVDWPLGRRIEPGEVVLLEMDWAVVFVSRLATRYI</sequence>
<dbReference type="InterPro" id="IPR001810">
    <property type="entry name" value="F-box_dom"/>
</dbReference>
<name>A0AAD8R9T5_LOLMU</name>
<dbReference type="SUPFAM" id="SSF81383">
    <property type="entry name" value="F-box domain"/>
    <property type="match status" value="1"/>
</dbReference>
<evidence type="ECO:0000313" key="2">
    <source>
        <dbReference type="EMBL" id="KAK1617565.1"/>
    </source>
</evidence>
<gene>
    <name evidence="2" type="ORF">QYE76_023082</name>
</gene>
<reference evidence="2" key="1">
    <citation type="submission" date="2023-07" db="EMBL/GenBank/DDBJ databases">
        <title>A chromosome-level genome assembly of Lolium multiflorum.</title>
        <authorList>
            <person name="Chen Y."/>
            <person name="Copetti D."/>
            <person name="Kolliker R."/>
            <person name="Studer B."/>
        </authorList>
    </citation>
    <scope>NUCLEOTIDE SEQUENCE</scope>
    <source>
        <strain evidence="2">02402/16</strain>
        <tissue evidence="2">Leaf</tissue>
    </source>
</reference>
<dbReference type="EMBL" id="JAUUTY010000006">
    <property type="protein sequence ID" value="KAK1617565.1"/>
    <property type="molecule type" value="Genomic_DNA"/>
</dbReference>
<comment type="caution">
    <text evidence="2">The sequence shown here is derived from an EMBL/GenBank/DDBJ whole genome shotgun (WGS) entry which is preliminary data.</text>
</comment>
<evidence type="ECO:0000313" key="3">
    <source>
        <dbReference type="Proteomes" id="UP001231189"/>
    </source>
</evidence>
<dbReference type="Pfam" id="PF12937">
    <property type="entry name" value="F-box-like"/>
    <property type="match status" value="1"/>
</dbReference>
<feature type="domain" description="F-box" evidence="1">
    <location>
        <begin position="11"/>
        <end position="53"/>
    </location>
</feature>
<evidence type="ECO:0000259" key="1">
    <source>
        <dbReference type="SMART" id="SM00256"/>
    </source>
</evidence>
<proteinExistence type="predicted"/>
<dbReference type="AlphaFoldDB" id="A0AAD8R9T5"/>
<dbReference type="Gene3D" id="1.20.1280.50">
    <property type="match status" value="1"/>
</dbReference>
<protein>
    <recommendedName>
        <fullName evidence="1">F-box domain-containing protein</fullName>
    </recommendedName>
</protein>
<accession>A0AAD8R9T5</accession>
<keyword evidence="3" id="KW-1185">Reference proteome</keyword>